<evidence type="ECO:0008006" key="4">
    <source>
        <dbReference type="Google" id="ProtNLM"/>
    </source>
</evidence>
<dbReference type="RefSeq" id="WP_196197558.1">
    <property type="nucleotide sequence ID" value="NZ_JADPRT010000016.1"/>
</dbReference>
<feature type="transmembrane region" description="Helical" evidence="1">
    <location>
        <begin position="135"/>
        <end position="156"/>
    </location>
</feature>
<dbReference type="AlphaFoldDB" id="A0A931B8Z3"/>
<evidence type="ECO:0000313" key="2">
    <source>
        <dbReference type="EMBL" id="MBF9072388.1"/>
    </source>
</evidence>
<dbReference type="InterPro" id="IPR032818">
    <property type="entry name" value="DedA-like"/>
</dbReference>
<keyword evidence="1" id="KW-0812">Transmembrane</keyword>
<reference evidence="2" key="1">
    <citation type="submission" date="2020-11" db="EMBL/GenBank/DDBJ databases">
        <title>Isolation and identification of active actinomycetes.</title>
        <authorList>
            <person name="Yu B."/>
        </authorList>
    </citation>
    <scope>NUCLEOTIDE SEQUENCE</scope>
    <source>
        <strain evidence="2">NEAU-YB345</strain>
    </source>
</reference>
<evidence type="ECO:0000313" key="3">
    <source>
        <dbReference type="Proteomes" id="UP000657385"/>
    </source>
</evidence>
<keyword evidence="1" id="KW-1003">Cell membrane</keyword>
<protein>
    <recommendedName>
        <fullName evidence="4">Membrane protein DedA with SNARE-associated domain</fullName>
    </recommendedName>
</protein>
<sequence length="212" mass="22170">MSSVLGFFASWWFLIAALLAVFADAFIPFVPSATIVVAAALESGENHLPLPFVGGGVAAASFAADLVLLNIARRGAGRARRWIARRAGTADAAASVLQALEQKPGRTVVVARFVPGGRSVLDLAVGTAERPPARFVQWSAASAAIWATYIICMGWLNEDAFRTAWLSVAVSFLATTTVSAFVARHVARHRARARAAGVAAAAEEDPALAEAA</sequence>
<comment type="similarity">
    <text evidence="1">Belongs to the DedA family.</text>
</comment>
<feature type="transmembrane region" description="Helical" evidence="1">
    <location>
        <begin position="50"/>
        <end position="72"/>
    </location>
</feature>
<name>A0A931B8Z3_9ACTN</name>
<feature type="transmembrane region" description="Helical" evidence="1">
    <location>
        <begin position="162"/>
        <end position="183"/>
    </location>
</feature>
<comment type="caution">
    <text evidence="2">The sequence shown here is derived from an EMBL/GenBank/DDBJ whole genome shotgun (WGS) entry which is preliminary data.</text>
</comment>
<comment type="caution">
    <text evidence="1">Lacks conserved residue(s) required for the propagation of feature annotation.</text>
</comment>
<organism evidence="2 3">
    <name type="scientific">Streptacidiphilus fuscans</name>
    <dbReference type="NCBI Taxonomy" id="2789292"/>
    <lineage>
        <taxon>Bacteria</taxon>
        <taxon>Bacillati</taxon>
        <taxon>Actinomycetota</taxon>
        <taxon>Actinomycetes</taxon>
        <taxon>Kitasatosporales</taxon>
        <taxon>Streptomycetaceae</taxon>
        <taxon>Streptacidiphilus</taxon>
    </lineage>
</organism>
<keyword evidence="1" id="KW-1133">Transmembrane helix</keyword>
<comment type="subcellular location">
    <subcellularLocation>
        <location evidence="1">Cell membrane</location>
        <topology evidence="1">Multi-pass membrane protein</topology>
    </subcellularLocation>
</comment>
<keyword evidence="3" id="KW-1185">Reference proteome</keyword>
<dbReference type="Proteomes" id="UP000657385">
    <property type="component" value="Unassembled WGS sequence"/>
</dbReference>
<dbReference type="PANTHER" id="PTHR30353:SF0">
    <property type="entry name" value="TRANSMEMBRANE PROTEIN"/>
    <property type="match status" value="1"/>
</dbReference>
<accession>A0A931B8Z3</accession>
<dbReference type="PANTHER" id="PTHR30353">
    <property type="entry name" value="INNER MEMBRANE PROTEIN DEDA-RELATED"/>
    <property type="match status" value="1"/>
</dbReference>
<dbReference type="GO" id="GO:0005886">
    <property type="term" value="C:plasma membrane"/>
    <property type="evidence" value="ECO:0007669"/>
    <property type="project" value="UniProtKB-SubCell"/>
</dbReference>
<evidence type="ECO:0000256" key="1">
    <source>
        <dbReference type="RuleBase" id="RU367016"/>
    </source>
</evidence>
<gene>
    <name evidence="2" type="ORF">I2501_30630</name>
</gene>
<proteinExistence type="inferred from homology"/>
<keyword evidence="1" id="KW-0472">Membrane</keyword>
<dbReference type="EMBL" id="JADPRT010000016">
    <property type="protein sequence ID" value="MBF9072388.1"/>
    <property type="molecule type" value="Genomic_DNA"/>
</dbReference>